<keyword evidence="1" id="KW-0812">Transmembrane</keyword>
<dbReference type="GeneID" id="73045058"/>
<proteinExistence type="predicted"/>
<keyword evidence="3" id="KW-1185">Reference proteome</keyword>
<accession>A0ABD5Q0J9</accession>
<dbReference type="Proteomes" id="UP001595945">
    <property type="component" value="Unassembled WGS sequence"/>
</dbReference>
<organism evidence="2 3">
    <name type="scientific">Halorussus aquaticus</name>
    <dbReference type="NCBI Taxonomy" id="2953748"/>
    <lineage>
        <taxon>Archaea</taxon>
        <taxon>Methanobacteriati</taxon>
        <taxon>Methanobacteriota</taxon>
        <taxon>Stenosarchaea group</taxon>
        <taxon>Halobacteria</taxon>
        <taxon>Halobacteriales</taxon>
        <taxon>Haladaptataceae</taxon>
        <taxon>Halorussus</taxon>
    </lineage>
</organism>
<dbReference type="EMBL" id="JBHSHT010000001">
    <property type="protein sequence ID" value="MFC4824259.1"/>
    <property type="molecule type" value="Genomic_DNA"/>
</dbReference>
<keyword evidence="1" id="KW-1133">Transmembrane helix</keyword>
<keyword evidence="1" id="KW-0472">Membrane</keyword>
<protein>
    <submittedName>
        <fullName evidence="2">Uncharacterized protein</fullName>
    </submittedName>
</protein>
<feature type="transmembrane region" description="Helical" evidence="1">
    <location>
        <begin position="29"/>
        <end position="48"/>
    </location>
</feature>
<reference evidence="2 3" key="1">
    <citation type="journal article" date="2019" name="Int. J. Syst. Evol. Microbiol.">
        <title>The Global Catalogue of Microorganisms (GCM) 10K type strain sequencing project: providing services to taxonomists for standard genome sequencing and annotation.</title>
        <authorList>
            <consortium name="The Broad Institute Genomics Platform"/>
            <consortium name="The Broad Institute Genome Sequencing Center for Infectious Disease"/>
            <person name="Wu L."/>
            <person name="Ma J."/>
        </authorList>
    </citation>
    <scope>NUCLEOTIDE SEQUENCE [LARGE SCALE GENOMIC DNA]</scope>
    <source>
        <strain evidence="2 3">XZYJ18</strain>
    </source>
</reference>
<dbReference type="RefSeq" id="WP_254269981.1">
    <property type="nucleotide sequence ID" value="NZ_CP100400.1"/>
</dbReference>
<evidence type="ECO:0000313" key="3">
    <source>
        <dbReference type="Proteomes" id="UP001595945"/>
    </source>
</evidence>
<name>A0ABD5Q0J9_9EURY</name>
<dbReference type="AlphaFoldDB" id="A0ABD5Q0J9"/>
<evidence type="ECO:0000313" key="2">
    <source>
        <dbReference type="EMBL" id="MFC4824259.1"/>
    </source>
</evidence>
<sequence>MKAKFGVALLIVAGAAIFAVASQQTFTTYVVSAIAVLGLAAGALLSGVGGEEGRPV</sequence>
<evidence type="ECO:0000256" key="1">
    <source>
        <dbReference type="SAM" id="Phobius"/>
    </source>
</evidence>
<gene>
    <name evidence="2" type="ORF">ACFO9K_08285</name>
</gene>
<comment type="caution">
    <text evidence="2">The sequence shown here is derived from an EMBL/GenBank/DDBJ whole genome shotgun (WGS) entry which is preliminary data.</text>
</comment>